<dbReference type="Proteomes" id="UP000095192">
    <property type="component" value="Unassembled WGS sequence"/>
</dbReference>
<dbReference type="GO" id="GO:0005634">
    <property type="term" value="C:nucleus"/>
    <property type="evidence" value="ECO:0007669"/>
    <property type="project" value="UniProtKB-SubCell"/>
</dbReference>
<gene>
    <name evidence="12" type="ORF">cyc_04877</name>
</gene>
<evidence type="ECO:0000256" key="1">
    <source>
        <dbReference type="ARBA" id="ARBA00004123"/>
    </source>
</evidence>
<keyword evidence="4" id="KW-0963">Cytoplasm</keyword>
<proteinExistence type="inferred from homology"/>
<dbReference type="GO" id="GO:0005737">
    <property type="term" value="C:cytoplasm"/>
    <property type="evidence" value="ECO:0007669"/>
    <property type="project" value="UniProtKB-SubCell"/>
</dbReference>
<dbReference type="PANTHER" id="PTHR12786">
    <property type="entry name" value="SPLICING FACTOR SF3A-RELATED"/>
    <property type="match status" value="1"/>
</dbReference>
<evidence type="ECO:0000259" key="11">
    <source>
        <dbReference type="Pfam" id="PF22782"/>
    </source>
</evidence>
<evidence type="ECO:0000256" key="2">
    <source>
        <dbReference type="ARBA" id="ARBA00004496"/>
    </source>
</evidence>
<keyword evidence="5" id="KW-0507">mRNA processing</keyword>
<dbReference type="AlphaFoldDB" id="A0A1D3CW17"/>
<sequence length="410" mass="44327">MASSAVIRPPAPDLTGDGCKRVGSSRDQHASDCVRLQPVEDSTSCSVTFLINLPWGGTVAYSMPLKELPLLAADEVPSLAMPPSGQGASPLSRLHASTKLEVSSAGLYLPGSFLISLAAARAGLPTASASQQRLVLQKREVCHTTFVPLERVIGTAAAAAVAASKGLALRAPAINSLERGCGAPLCSLWLLLRLPGGKGGFGALLKKQRRKKRANFSIDACRDLTGRRIRQAQVVDRIKAWMEKKRKEDALVAVLTQETQEVKVPVRACSTAPAREMDAEKRIRAAVPQNRVLFAQLRDAVELDSEDDQWSDTDAEEKLFGGEQDIRGSGSFPISGVAREAEQLDVRRFNTVEELTKAVDAEVVKEKLRQLGWKCGGRPEERAARLLQLKTVDMANVPKALLSRQPVRMA</sequence>
<dbReference type="VEuPathDB" id="ToxoDB:LOC34621340"/>
<reference evidence="12 13" key="1">
    <citation type="journal article" date="2016" name="BMC Genomics">
        <title>Comparative genomics reveals Cyclospora cayetanensis possesses coccidia-like metabolism and invasion components but unique surface antigens.</title>
        <authorList>
            <person name="Liu S."/>
            <person name="Wang L."/>
            <person name="Zheng H."/>
            <person name="Xu Z."/>
            <person name="Roellig D.M."/>
            <person name="Li N."/>
            <person name="Frace M.A."/>
            <person name="Tang K."/>
            <person name="Arrowood M.J."/>
            <person name="Moss D.M."/>
            <person name="Zhang L."/>
            <person name="Feng Y."/>
            <person name="Xiao L."/>
        </authorList>
    </citation>
    <scope>NUCLEOTIDE SEQUENCE [LARGE SCALE GENOMIC DNA]</scope>
    <source>
        <strain evidence="12 13">CHN_HEN01</strain>
    </source>
</reference>
<evidence type="ECO:0000256" key="4">
    <source>
        <dbReference type="ARBA" id="ARBA00022490"/>
    </source>
</evidence>
<keyword evidence="6" id="KW-0508">mRNA splicing</keyword>
<keyword evidence="8" id="KW-0131">Cell cycle</keyword>
<dbReference type="EMBL" id="JROU02001739">
    <property type="protein sequence ID" value="OEH75374.1"/>
    <property type="molecule type" value="Genomic_DNA"/>
</dbReference>
<dbReference type="InterPro" id="IPR053822">
    <property type="entry name" value="SDE2-like_dom"/>
</dbReference>
<dbReference type="GO" id="GO:0008380">
    <property type="term" value="P:RNA splicing"/>
    <property type="evidence" value="ECO:0007669"/>
    <property type="project" value="UniProtKB-KW"/>
</dbReference>
<evidence type="ECO:0000256" key="7">
    <source>
        <dbReference type="ARBA" id="ARBA00023242"/>
    </source>
</evidence>
<evidence type="ECO:0000259" key="10">
    <source>
        <dbReference type="Pfam" id="PF13297"/>
    </source>
</evidence>
<dbReference type="Pfam" id="PF22782">
    <property type="entry name" value="SDE2"/>
    <property type="match status" value="1"/>
</dbReference>
<evidence type="ECO:0000256" key="3">
    <source>
        <dbReference type="ARBA" id="ARBA00008726"/>
    </source>
</evidence>
<dbReference type="InterPro" id="IPR051421">
    <property type="entry name" value="RNA_Proc_DNA_Dmg_Regulator"/>
</dbReference>
<evidence type="ECO:0000256" key="9">
    <source>
        <dbReference type="SAM" id="MobiDB-lite"/>
    </source>
</evidence>
<keyword evidence="13" id="KW-1185">Reference proteome</keyword>
<feature type="domain" description="SDE2-like" evidence="11">
    <location>
        <begin position="196"/>
        <end position="272"/>
    </location>
</feature>
<evidence type="ECO:0000313" key="12">
    <source>
        <dbReference type="EMBL" id="OEH75374.1"/>
    </source>
</evidence>
<evidence type="ECO:0000256" key="5">
    <source>
        <dbReference type="ARBA" id="ARBA00022664"/>
    </source>
</evidence>
<feature type="region of interest" description="Disordered" evidence="9">
    <location>
        <begin position="1"/>
        <end position="23"/>
    </location>
</feature>
<evidence type="ECO:0000256" key="8">
    <source>
        <dbReference type="ARBA" id="ARBA00023306"/>
    </source>
</evidence>
<comment type="subcellular location">
    <subcellularLocation>
        <location evidence="2">Cytoplasm</location>
    </subcellularLocation>
    <subcellularLocation>
        <location evidence="1">Nucleus</location>
    </subcellularLocation>
</comment>
<organism evidence="12 13">
    <name type="scientific">Cyclospora cayetanensis</name>
    <dbReference type="NCBI Taxonomy" id="88456"/>
    <lineage>
        <taxon>Eukaryota</taxon>
        <taxon>Sar</taxon>
        <taxon>Alveolata</taxon>
        <taxon>Apicomplexa</taxon>
        <taxon>Conoidasida</taxon>
        <taxon>Coccidia</taxon>
        <taxon>Eucoccidiorida</taxon>
        <taxon>Eimeriorina</taxon>
        <taxon>Eimeriidae</taxon>
        <taxon>Cyclospora</taxon>
    </lineage>
</organism>
<name>A0A1D3CW17_9EIME</name>
<comment type="caution">
    <text evidence="12">The sequence shown here is derived from an EMBL/GenBank/DDBJ whole genome shotgun (WGS) entry which is preliminary data.</text>
</comment>
<comment type="similarity">
    <text evidence="3">Belongs to the SDE2 family.</text>
</comment>
<protein>
    <submittedName>
        <fullName evidence="12">Uncharacterized protein</fullName>
    </submittedName>
</protein>
<dbReference type="InParanoid" id="A0A1D3CW17"/>
<feature type="domain" description="SDE2/SF3A3 SAP" evidence="10">
    <location>
        <begin position="340"/>
        <end position="403"/>
    </location>
</feature>
<dbReference type="GO" id="GO:0006397">
    <property type="term" value="P:mRNA processing"/>
    <property type="evidence" value="ECO:0007669"/>
    <property type="project" value="UniProtKB-KW"/>
</dbReference>
<evidence type="ECO:0000313" key="13">
    <source>
        <dbReference type="Proteomes" id="UP000095192"/>
    </source>
</evidence>
<keyword evidence="7" id="KW-0539">Nucleus</keyword>
<evidence type="ECO:0000256" key="6">
    <source>
        <dbReference type="ARBA" id="ARBA00023187"/>
    </source>
</evidence>
<dbReference type="InterPro" id="IPR025086">
    <property type="entry name" value="SDE2/SF3A3_SAP"/>
</dbReference>
<dbReference type="PANTHER" id="PTHR12786:SF1">
    <property type="entry name" value="SPLICING REGULATOR SDE2"/>
    <property type="match status" value="1"/>
</dbReference>
<dbReference type="Pfam" id="PF13297">
    <property type="entry name" value="SDE2_2C"/>
    <property type="match status" value="1"/>
</dbReference>
<dbReference type="VEuPathDB" id="ToxoDB:cyc_04877"/>
<accession>A0A1D3CW17</accession>